<dbReference type="UniPathway" id="UPA00138"/>
<dbReference type="UniPathway" id="UPA01066"/>
<dbReference type="GO" id="GO:0006096">
    <property type="term" value="P:glycolytic process"/>
    <property type="evidence" value="ECO:0007669"/>
    <property type="project" value="UniProtKB-UniRule"/>
</dbReference>
<evidence type="ECO:0000256" key="1">
    <source>
        <dbReference type="ARBA" id="ARBA00000148"/>
    </source>
</evidence>
<dbReference type="Gene3D" id="3.20.20.70">
    <property type="entry name" value="Aldolase class I"/>
    <property type="match status" value="1"/>
</dbReference>
<dbReference type="PANTHER" id="PTHR21139:SF42">
    <property type="entry name" value="TRIOSEPHOSPHATE ISOMERASE"/>
    <property type="match status" value="1"/>
</dbReference>
<evidence type="ECO:0000256" key="6">
    <source>
        <dbReference type="SAM" id="MobiDB-lite"/>
    </source>
</evidence>
<proteinExistence type="inferred from homology"/>
<feature type="region of interest" description="Disordered" evidence="6">
    <location>
        <begin position="1"/>
        <end position="24"/>
    </location>
</feature>
<evidence type="ECO:0000313" key="8">
    <source>
        <dbReference type="Proteomes" id="UP000318709"/>
    </source>
</evidence>
<dbReference type="RefSeq" id="WP_141443695.1">
    <property type="nucleotide sequence ID" value="NZ_CP038231.1"/>
</dbReference>
<dbReference type="GO" id="GO:0006094">
    <property type="term" value="P:gluconeogenesis"/>
    <property type="evidence" value="ECO:0007669"/>
    <property type="project" value="UniProtKB-UniPathway"/>
</dbReference>
<keyword evidence="5" id="KW-0963">Cytoplasm</keyword>
<evidence type="ECO:0000256" key="2">
    <source>
        <dbReference type="ARBA" id="ARBA00004939"/>
    </source>
</evidence>
<dbReference type="KEGG" id="swf:E3E12_07135"/>
<dbReference type="GO" id="GO:0005829">
    <property type="term" value="C:cytosol"/>
    <property type="evidence" value="ECO:0007669"/>
    <property type="project" value="TreeGrafter"/>
</dbReference>
<name>A0A4Y6UBZ6_9PROT</name>
<dbReference type="PROSITE" id="PS00171">
    <property type="entry name" value="TIM_1"/>
    <property type="match status" value="1"/>
</dbReference>
<dbReference type="InterPro" id="IPR020861">
    <property type="entry name" value="Triosephosphate_isomerase_AS"/>
</dbReference>
<comment type="pathway">
    <text evidence="2">Carbohydrate metabolism; erythritol degradation.</text>
</comment>
<sequence>MSKAPTTISPDHQDQAGQATAQKAPGPVRYVVGNWKMQLEHQQGMKLATGIADGLRAMGPIPVQTVVCPSFTQLYGVHEILEHADLPEDRLALGAQDCYPAPSGPFTGDISAQMLAGLGVKYVILGHSERRQNHHETDAIVRQKVKAATAAGLVPIVCIGEHLTERNEGRAASVLASQIEGSLTRDFRGMIAYEPVWAIGSGVMPSRRELCHKLKLISALLPMHLTADGQTIPLLYGGSVTAALAPSILSIPDLAGVLVGSASLQASSFLGIVKVAADLPFPARS</sequence>
<dbReference type="GO" id="GO:0046166">
    <property type="term" value="P:glyceraldehyde-3-phosphate biosynthetic process"/>
    <property type="evidence" value="ECO:0007669"/>
    <property type="project" value="TreeGrafter"/>
</dbReference>
<gene>
    <name evidence="7" type="primary">tpiA</name>
    <name evidence="7" type="ORF">E3E12_07135</name>
</gene>
<comment type="pathway">
    <text evidence="5">Carbohydrate degradation; glycolysis; D-glyceraldehyde 3-phosphate from glycerone phosphate: step 1/1.</text>
</comment>
<dbReference type="NCBIfam" id="TIGR00419">
    <property type="entry name" value="tim"/>
    <property type="match status" value="1"/>
</dbReference>
<protein>
    <recommendedName>
        <fullName evidence="5">Triosephosphate isomerase</fullName>
        <ecNumber evidence="5">5.3.1.1</ecNumber>
    </recommendedName>
</protein>
<dbReference type="EC" id="5.3.1.1" evidence="5"/>
<dbReference type="CDD" id="cd00311">
    <property type="entry name" value="TIM"/>
    <property type="match status" value="1"/>
</dbReference>
<dbReference type="InterPro" id="IPR035990">
    <property type="entry name" value="TIM_sf"/>
</dbReference>
<dbReference type="AlphaFoldDB" id="A0A4Y6UBZ6"/>
<dbReference type="Proteomes" id="UP000318709">
    <property type="component" value="Chromosome"/>
</dbReference>
<dbReference type="PROSITE" id="PS51440">
    <property type="entry name" value="TIM_2"/>
    <property type="match status" value="1"/>
</dbReference>
<keyword evidence="5" id="KW-0312">Gluconeogenesis</keyword>
<evidence type="ECO:0000256" key="5">
    <source>
        <dbReference type="RuleBase" id="RU363013"/>
    </source>
</evidence>
<reference evidence="7 8" key="1">
    <citation type="submission" date="2019-03" db="EMBL/GenBank/DDBJ databases">
        <title>The complete genome sequence of Swingsia_sp. F3b2 LMG30590(T).</title>
        <authorList>
            <person name="Chua K.-O."/>
            <person name="Chan K.-G."/>
            <person name="See-Too W.-S."/>
        </authorList>
    </citation>
    <scope>NUCLEOTIDE SEQUENCE [LARGE SCALE GENOMIC DNA]</scope>
    <source>
        <strain evidence="7 8">F3b2</strain>
    </source>
</reference>
<feature type="compositionally biased region" description="Polar residues" evidence="6">
    <location>
        <begin position="1"/>
        <end position="21"/>
    </location>
</feature>
<accession>A0A4Y6UBZ6</accession>
<comment type="subcellular location">
    <subcellularLocation>
        <location evidence="5">Cytoplasm</location>
    </subcellularLocation>
</comment>
<dbReference type="Pfam" id="PF00121">
    <property type="entry name" value="TIM"/>
    <property type="match status" value="1"/>
</dbReference>
<dbReference type="UniPathway" id="UPA00109">
    <property type="reaction ID" value="UER00189"/>
</dbReference>
<comment type="similarity">
    <text evidence="3 5">Belongs to the triosephosphate isomerase family.</text>
</comment>
<comment type="subunit">
    <text evidence="5">Homodimer.</text>
</comment>
<comment type="catalytic activity">
    <reaction evidence="5">
        <text>D-glyceraldehyde 3-phosphate = dihydroxyacetone phosphate</text>
        <dbReference type="Rhea" id="RHEA:18585"/>
        <dbReference type="ChEBI" id="CHEBI:57642"/>
        <dbReference type="ChEBI" id="CHEBI:59776"/>
        <dbReference type="EC" id="5.3.1.1"/>
    </reaction>
</comment>
<comment type="catalytic activity">
    <reaction evidence="1">
        <text>L-erythrulose 1-phosphate = D-erythrulose 4-phosphate</text>
        <dbReference type="Rhea" id="RHEA:49588"/>
        <dbReference type="ChEBI" id="CHEBI:58002"/>
        <dbReference type="ChEBI" id="CHEBI:90796"/>
        <dbReference type="EC" id="5.3.1.33"/>
    </reaction>
</comment>
<evidence type="ECO:0000256" key="4">
    <source>
        <dbReference type="ARBA" id="ARBA00023235"/>
    </source>
</evidence>
<dbReference type="OrthoDB" id="9809429at2"/>
<keyword evidence="4 5" id="KW-0413">Isomerase</keyword>
<organism evidence="7 8">
    <name type="scientific">Formicincola oecophyllae</name>
    <dbReference type="NCBI Taxonomy" id="2558361"/>
    <lineage>
        <taxon>Bacteria</taxon>
        <taxon>Pseudomonadati</taxon>
        <taxon>Pseudomonadota</taxon>
        <taxon>Alphaproteobacteria</taxon>
        <taxon>Acetobacterales</taxon>
        <taxon>Acetobacteraceae</taxon>
        <taxon>Formicincola</taxon>
    </lineage>
</organism>
<comment type="pathway">
    <text evidence="5">Carbohydrate biosynthesis; gluconeogenesis.</text>
</comment>
<evidence type="ECO:0000313" key="7">
    <source>
        <dbReference type="EMBL" id="QDH13987.1"/>
    </source>
</evidence>
<evidence type="ECO:0000256" key="3">
    <source>
        <dbReference type="ARBA" id="ARBA00007422"/>
    </source>
</evidence>
<dbReference type="GO" id="GO:0004807">
    <property type="term" value="F:triose-phosphate isomerase activity"/>
    <property type="evidence" value="ECO:0007669"/>
    <property type="project" value="UniProtKB-UniRule"/>
</dbReference>
<dbReference type="EMBL" id="CP038231">
    <property type="protein sequence ID" value="QDH13987.1"/>
    <property type="molecule type" value="Genomic_DNA"/>
</dbReference>
<dbReference type="InterPro" id="IPR013785">
    <property type="entry name" value="Aldolase_TIM"/>
</dbReference>
<dbReference type="GO" id="GO:0019563">
    <property type="term" value="P:glycerol catabolic process"/>
    <property type="evidence" value="ECO:0007669"/>
    <property type="project" value="TreeGrafter"/>
</dbReference>
<keyword evidence="8" id="KW-1185">Reference proteome</keyword>
<keyword evidence="5" id="KW-0324">Glycolysis</keyword>
<dbReference type="SUPFAM" id="SSF51351">
    <property type="entry name" value="Triosephosphate isomerase (TIM)"/>
    <property type="match status" value="1"/>
</dbReference>
<dbReference type="InterPro" id="IPR000652">
    <property type="entry name" value="Triosephosphate_isomerase"/>
</dbReference>
<dbReference type="PANTHER" id="PTHR21139">
    <property type="entry name" value="TRIOSEPHOSPHATE ISOMERASE"/>
    <property type="match status" value="1"/>
</dbReference>